<dbReference type="EMBL" id="BGPR01000088">
    <property type="protein sequence ID" value="GBL92745.1"/>
    <property type="molecule type" value="Genomic_DNA"/>
</dbReference>
<evidence type="ECO:0000313" key="1">
    <source>
        <dbReference type="EMBL" id="GBL92745.1"/>
    </source>
</evidence>
<dbReference type="AlphaFoldDB" id="A0A4Y2BMV2"/>
<evidence type="ECO:0000313" key="2">
    <source>
        <dbReference type="Proteomes" id="UP000499080"/>
    </source>
</evidence>
<dbReference type="Proteomes" id="UP000499080">
    <property type="component" value="Unassembled WGS sequence"/>
</dbReference>
<gene>
    <name evidence="1" type="ORF">AVEN_119130_1</name>
</gene>
<organism evidence="1 2">
    <name type="scientific">Araneus ventricosus</name>
    <name type="common">Orbweaver spider</name>
    <name type="synonym">Epeira ventricosa</name>
    <dbReference type="NCBI Taxonomy" id="182803"/>
    <lineage>
        <taxon>Eukaryota</taxon>
        <taxon>Metazoa</taxon>
        <taxon>Ecdysozoa</taxon>
        <taxon>Arthropoda</taxon>
        <taxon>Chelicerata</taxon>
        <taxon>Arachnida</taxon>
        <taxon>Araneae</taxon>
        <taxon>Araneomorphae</taxon>
        <taxon>Entelegynae</taxon>
        <taxon>Araneoidea</taxon>
        <taxon>Araneidae</taxon>
        <taxon>Araneus</taxon>
    </lineage>
</organism>
<accession>A0A4Y2BMV2</accession>
<keyword evidence="2" id="KW-1185">Reference proteome</keyword>
<reference evidence="1 2" key="1">
    <citation type="journal article" date="2019" name="Sci. Rep.">
        <title>Orb-weaving spider Araneus ventricosus genome elucidates the spidroin gene catalogue.</title>
        <authorList>
            <person name="Kono N."/>
            <person name="Nakamura H."/>
            <person name="Ohtoshi R."/>
            <person name="Moran D.A.P."/>
            <person name="Shinohara A."/>
            <person name="Yoshida Y."/>
            <person name="Fujiwara M."/>
            <person name="Mori M."/>
            <person name="Tomita M."/>
            <person name="Arakawa K."/>
        </authorList>
    </citation>
    <scope>NUCLEOTIDE SEQUENCE [LARGE SCALE GENOMIC DNA]</scope>
</reference>
<name>A0A4Y2BMV2_ARAVE</name>
<proteinExistence type="predicted"/>
<protein>
    <submittedName>
        <fullName evidence="1">Uncharacterized protein</fullName>
    </submittedName>
</protein>
<comment type="caution">
    <text evidence="1">The sequence shown here is derived from an EMBL/GenBank/DDBJ whole genome shotgun (WGS) entry which is preliminary data.</text>
</comment>
<sequence>MLSGTIFLLLVWYKKYFHTDPALHPFWVGYRSSPGLPKKVVRPREDQRGESRLTSMWRTGFIRHNKMIQALPEQGSTFKYKRAGIINMFRPPRWGKNSLINMYSSTKCGE</sequence>